<proteinExistence type="predicted"/>
<accession>M5ACN3</accession>
<dbReference type="Gene3D" id="1.10.10.10">
    <property type="entry name" value="Winged helix-like DNA-binding domain superfamily/Winged helix DNA-binding domain"/>
    <property type="match status" value="1"/>
</dbReference>
<dbReference type="HOGENOM" id="CLU_127602_0_0_9"/>
<dbReference type="InterPro" id="IPR036390">
    <property type="entry name" value="WH_DNA-bd_sf"/>
</dbReference>
<sequence>MASIQPRFFSLRSCVLTNQHTAIIISLSCFVNTDTHKGRIRMTDLGYLAQNISILHRKYYKDTRAAFQELGLNPTAACVLLTVHEHPHINQNQVAKALVIDKGLTTREVNKLQALDYLVKTAGTGKSLNLQLTSTGDAIVSQVQTIRRNWWQRRFDEAHIDADSPLIPAIEAAVANVTQVD</sequence>
<reference evidence="2 3" key="1">
    <citation type="journal article" date="2013" name="PLoS ONE">
        <title>Genomic Analysis by Deep Sequencing of the Probiotic Lactobacillus brevis KB290 Harboring Nine Plasmids Reveals Genomic Stability.</title>
        <authorList>
            <person name="Fukao M."/>
            <person name="Oshima K."/>
            <person name="Morita H."/>
            <person name="Toh H."/>
            <person name="Suda W."/>
            <person name="Kim S.W."/>
            <person name="Suzuki S."/>
            <person name="Yakabe T."/>
            <person name="Hattori M."/>
            <person name="Yajima N."/>
        </authorList>
    </citation>
    <scope>NUCLEOTIDE SEQUENCE [LARGE SCALE GENOMIC DNA]</scope>
    <source>
        <strain evidence="2 3">KB290</strain>
    </source>
</reference>
<evidence type="ECO:0000259" key="1">
    <source>
        <dbReference type="SMART" id="SM00347"/>
    </source>
</evidence>
<protein>
    <submittedName>
        <fullName evidence="2">MarR family transcriptional regulator</fullName>
    </submittedName>
</protein>
<dbReference type="EMBL" id="AP012167">
    <property type="protein sequence ID" value="BAN06130.1"/>
    <property type="molecule type" value="Genomic_DNA"/>
</dbReference>
<organism evidence="2 3">
    <name type="scientific">Levilactobacillus brevis KB290</name>
    <dbReference type="NCBI Taxonomy" id="1001583"/>
    <lineage>
        <taxon>Bacteria</taxon>
        <taxon>Bacillati</taxon>
        <taxon>Bacillota</taxon>
        <taxon>Bacilli</taxon>
        <taxon>Lactobacillales</taxon>
        <taxon>Lactobacillaceae</taxon>
        <taxon>Levilactobacillus</taxon>
    </lineage>
</organism>
<evidence type="ECO:0000313" key="2">
    <source>
        <dbReference type="EMBL" id="BAN06130.1"/>
    </source>
</evidence>
<dbReference type="Proteomes" id="UP000012042">
    <property type="component" value="Chromosome"/>
</dbReference>
<dbReference type="SMART" id="SM00347">
    <property type="entry name" value="HTH_MARR"/>
    <property type="match status" value="1"/>
</dbReference>
<dbReference type="GO" id="GO:0003700">
    <property type="term" value="F:DNA-binding transcription factor activity"/>
    <property type="evidence" value="ECO:0007669"/>
    <property type="project" value="InterPro"/>
</dbReference>
<dbReference type="KEGG" id="lbk:LVISKB_0495"/>
<dbReference type="InterPro" id="IPR036388">
    <property type="entry name" value="WH-like_DNA-bd_sf"/>
</dbReference>
<feature type="domain" description="HTH marR-type" evidence="1">
    <location>
        <begin position="65"/>
        <end position="163"/>
    </location>
</feature>
<dbReference type="SUPFAM" id="SSF46785">
    <property type="entry name" value="Winged helix' DNA-binding domain"/>
    <property type="match status" value="1"/>
</dbReference>
<name>M5ACN3_LEVBR</name>
<dbReference type="PATRIC" id="fig|1001583.3.peg.489"/>
<dbReference type="PROSITE" id="PS51257">
    <property type="entry name" value="PROKAR_LIPOPROTEIN"/>
    <property type="match status" value="1"/>
</dbReference>
<dbReference type="InterPro" id="IPR000835">
    <property type="entry name" value="HTH_MarR-typ"/>
</dbReference>
<dbReference type="Pfam" id="PF12802">
    <property type="entry name" value="MarR_2"/>
    <property type="match status" value="1"/>
</dbReference>
<gene>
    <name evidence="2" type="ORF">LVISKB_0495</name>
</gene>
<dbReference type="AlphaFoldDB" id="M5ACN3"/>
<evidence type="ECO:0000313" key="3">
    <source>
        <dbReference type="Proteomes" id="UP000012042"/>
    </source>
</evidence>